<dbReference type="Pfam" id="PF12796">
    <property type="entry name" value="Ank_2"/>
    <property type="match status" value="1"/>
</dbReference>
<dbReference type="eggNOG" id="KOG4177">
    <property type="taxonomic scope" value="Eukaryota"/>
</dbReference>
<dbReference type="PANTHER" id="PTHR24123:SF33">
    <property type="entry name" value="PROTEIN HOS4"/>
    <property type="match status" value="1"/>
</dbReference>
<dbReference type="InterPro" id="IPR002110">
    <property type="entry name" value="Ankyrin_rpt"/>
</dbReference>
<name>A0A0L0DEV0_THETB</name>
<evidence type="ECO:0000313" key="4">
    <source>
        <dbReference type="Proteomes" id="UP000054408"/>
    </source>
</evidence>
<dbReference type="InterPro" id="IPR036770">
    <property type="entry name" value="Ankyrin_rpt-contain_sf"/>
</dbReference>
<reference evidence="3 4" key="1">
    <citation type="submission" date="2010-05" db="EMBL/GenBank/DDBJ databases">
        <title>The Genome Sequence of Thecamonas trahens ATCC 50062.</title>
        <authorList>
            <consortium name="The Broad Institute Genome Sequencing Platform"/>
            <person name="Russ C."/>
            <person name="Cuomo C."/>
            <person name="Shea T."/>
            <person name="Young S.K."/>
            <person name="Zeng Q."/>
            <person name="Koehrsen M."/>
            <person name="Haas B."/>
            <person name="Borodovsky M."/>
            <person name="Guigo R."/>
            <person name="Alvarado L."/>
            <person name="Berlin A."/>
            <person name="Bochicchio J."/>
            <person name="Borenstein D."/>
            <person name="Chapman S."/>
            <person name="Chen Z."/>
            <person name="Freedman E."/>
            <person name="Gellesch M."/>
            <person name="Goldberg J."/>
            <person name="Griggs A."/>
            <person name="Gujja S."/>
            <person name="Heilman E."/>
            <person name="Heiman D."/>
            <person name="Hepburn T."/>
            <person name="Howarth C."/>
            <person name="Jen D."/>
            <person name="Larson L."/>
            <person name="Mehta T."/>
            <person name="Park D."/>
            <person name="Pearson M."/>
            <person name="Roberts A."/>
            <person name="Saif S."/>
            <person name="Shenoy N."/>
            <person name="Sisk P."/>
            <person name="Stolte C."/>
            <person name="Sykes S."/>
            <person name="Thomson T."/>
            <person name="Walk T."/>
            <person name="White J."/>
            <person name="Yandava C."/>
            <person name="Burger G."/>
            <person name="Gray M.W."/>
            <person name="Holland P.W.H."/>
            <person name="King N."/>
            <person name="Lang F.B.F."/>
            <person name="Roger A.J."/>
            <person name="Ruiz-Trillo I."/>
            <person name="Lander E."/>
            <person name="Nusbaum C."/>
        </authorList>
    </citation>
    <scope>NUCLEOTIDE SEQUENCE [LARGE SCALE GENOMIC DNA]</scope>
    <source>
        <strain evidence="3 4">ATCC 50062</strain>
    </source>
</reference>
<dbReference type="EMBL" id="GL349458">
    <property type="protein sequence ID" value="KNC49848.1"/>
    <property type="molecule type" value="Genomic_DNA"/>
</dbReference>
<organism evidence="3 4">
    <name type="scientific">Thecamonas trahens ATCC 50062</name>
    <dbReference type="NCBI Taxonomy" id="461836"/>
    <lineage>
        <taxon>Eukaryota</taxon>
        <taxon>Apusozoa</taxon>
        <taxon>Apusomonadida</taxon>
        <taxon>Apusomonadidae</taxon>
        <taxon>Thecamonas</taxon>
    </lineage>
</organism>
<dbReference type="Proteomes" id="UP000054408">
    <property type="component" value="Unassembled WGS sequence"/>
</dbReference>
<keyword evidence="4" id="KW-1185">Reference proteome</keyword>
<evidence type="ECO:0000256" key="1">
    <source>
        <dbReference type="ARBA" id="ARBA00022737"/>
    </source>
</evidence>
<dbReference type="AlphaFoldDB" id="A0A0L0DEV0"/>
<dbReference type="GeneID" id="25569858"/>
<evidence type="ECO:0000256" key="2">
    <source>
        <dbReference type="ARBA" id="ARBA00023043"/>
    </source>
</evidence>
<dbReference type="InterPro" id="IPR027417">
    <property type="entry name" value="P-loop_NTPase"/>
</dbReference>
<sequence>MAGDHGTGKSTAASILAHAMFPQRGESHTLAREDGLLPLGVLKRDGWSFKLRPQSDGAPPPRAAVDALIDEIYGDVVAQLRVCPSSLIIFDELHRVHPDIIRSLARFTETPYVMDGGERVQTSRAVFVFISDFGKESMSAHDTYDELVVRVRSLVNAVYGTAADAGVDVNRMFSYAIPFLPLDHEALLGVAAIALAELSSHPALVERGVVDVVIDPGVRHYVVRHALDPSALRESRYGRGVREAVRDHVMLRLLAAVPLSATETSPLSSSSGAVLWLSRLLSMFVTPRTQPLYLHITGGESPGSDIFIHSYTSHAVFCRDTSQVRALIASERAALLHIIAFGVAYGPPLPPASVLALARSSKRLYYVFLADPFAAARMHTSLDLDLTVRYNLWFATRSILRAQLKMSRKQAVAEAGPSASLVSAPSPESQRGHLLGEVVSEVRYRCGLGPRRAHRSRAERMRALPRGRSYLGPASPPRFVMEAMSSFETWRPWEVRRPEAPPWAAPVDVGGRWARPSSIHEYALWGAVAVASGSLQAPAARDVVDILLMASVEKDSWELGAALVLAAEAGNFDMAAELLEHESCAVATREYAAVVAAAAADRGNLLARMLERVGGKYDFTTGNRALAAAAAAGSCDAVAVLLADGRIDPEADGQRALEAATRAGHAVVAAQLVTDPRFDANHAQGAALVSAALHGRDEVAALLLAAPTIDPDVRGGEPLRVAAQGGHAGIVALLLGDSRVDVARDGYAAWALAAVSGSAETVAVFLADGRVDPNVSDGYALVHAAELGHVDVVRALLGDVRTDASVRGYEALIAAACNGHGAVVALVAGAGPVPAVVLAQALEYAGDEGHDEVVAMLAGWKTGEQV</sequence>
<dbReference type="STRING" id="461836.A0A0L0DEV0"/>
<dbReference type="SUPFAM" id="SSF52540">
    <property type="entry name" value="P-loop containing nucleoside triphosphate hydrolases"/>
    <property type="match status" value="1"/>
</dbReference>
<dbReference type="InterPro" id="IPR051165">
    <property type="entry name" value="Multifunctional_ANK_Repeat"/>
</dbReference>
<evidence type="ECO:0000313" key="3">
    <source>
        <dbReference type="EMBL" id="KNC49848.1"/>
    </source>
</evidence>
<dbReference type="RefSeq" id="XP_013757443.1">
    <property type="nucleotide sequence ID" value="XM_013901989.1"/>
</dbReference>
<keyword evidence="2" id="KW-0040">ANK repeat</keyword>
<protein>
    <submittedName>
        <fullName evidence="3">Uncharacterized protein</fullName>
    </submittedName>
</protein>
<dbReference type="SMART" id="SM00248">
    <property type="entry name" value="ANK"/>
    <property type="match status" value="7"/>
</dbReference>
<keyword evidence="1" id="KW-0677">Repeat</keyword>
<dbReference type="Gene3D" id="1.25.40.20">
    <property type="entry name" value="Ankyrin repeat-containing domain"/>
    <property type="match status" value="3"/>
</dbReference>
<dbReference type="SUPFAM" id="SSF48403">
    <property type="entry name" value="Ankyrin repeat"/>
    <property type="match status" value="1"/>
</dbReference>
<gene>
    <name evidence="3" type="ORF">AMSG_11943</name>
</gene>
<dbReference type="PANTHER" id="PTHR24123">
    <property type="entry name" value="ANKYRIN REPEAT-CONTAINING"/>
    <property type="match status" value="1"/>
</dbReference>
<dbReference type="OrthoDB" id="19623at2759"/>
<proteinExistence type="predicted"/>
<accession>A0A0L0DEV0</accession>
<dbReference type="Gene3D" id="3.40.50.300">
    <property type="entry name" value="P-loop containing nucleotide triphosphate hydrolases"/>
    <property type="match status" value="1"/>
</dbReference>